<dbReference type="EMBL" id="AODH01000022">
    <property type="protein sequence ID" value="EUJ40008.1"/>
    <property type="molecule type" value="Genomic_DNA"/>
</dbReference>
<gene>
    <name evidence="2" type="ORF">BCAMP_06160</name>
</gene>
<evidence type="ECO:0000313" key="2">
    <source>
        <dbReference type="EMBL" id="EUJ40008.1"/>
    </source>
</evidence>
<keyword evidence="1" id="KW-0812">Transmembrane</keyword>
<evidence type="ECO:0000256" key="1">
    <source>
        <dbReference type="SAM" id="Phobius"/>
    </source>
</evidence>
<protein>
    <submittedName>
        <fullName evidence="2">Putative integral inner membrane protein</fullName>
    </submittedName>
</protein>
<dbReference type="Proteomes" id="UP000019243">
    <property type="component" value="Unassembled WGS sequence"/>
</dbReference>
<dbReference type="PANTHER" id="PTHR37309">
    <property type="entry name" value="SLR0284 PROTEIN"/>
    <property type="match status" value="1"/>
</dbReference>
<keyword evidence="1" id="KW-0472">Membrane</keyword>
<name>W7D407_9LIST</name>
<feature type="transmembrane region" description="Helical" evidence="1">
    <location>
        <begin position="85"/>
        <end position="108"/>
    </location>
</feature>
<reference evidence="2 3" key="1">
    <citation type="submission" date="2012-12" db="EMBL/GenBank/DDBJ databases">
        <title>Novel taxa of Listeriaceae from agricultural environments in the United States.</title>
        <authorList>
            <person name="den Bakker H.C."/>
            <person name="Allred A."/>
            <person name="Warchocki S."/>
            <person name="Wright E.M."/>
            <person name="Burrell A."/>
            <person name="Nightingale K.K."/>
            <person name="Kephart D."/>
            <person name="Wiedmann M."/>
        </authorList>
    </citation>
    <scope>NUCLEOTIDE SEQUENCE [LARGE SCALE GENOMIC DNA]</scope>
    <source>
        <strain evidence="2 3">FSL F6-1037</strain>
    </source>
</reference>
<proteinExistence type="predicted"/>
<keyword evidence="1" id="KW-1133">Transmembrane helix</keyword>
<dbReference type="AlphaFoldDB" id="W7D407"/>
<accession>W7D407</accession>
<organism evidence="2 3">
    <name type="scientific">Brochothrix campestris FSL F6-1037</name>
    <dbReference type="NCBI Taxonomy" id="1265861"/>
    <lineage>
        <taxon>Bacteria</taxon>
        <taxon>Bacillati</taxon>
        <taxon>Bacillota</taxon>
        <taxon>Bacilli</taxon>
        <taxon>Bacillales</taxon>
        <taxon>Listeriaceae</taxon>
        <taxon>Brochothrix</taxon>
    </lineage>
</organism>
<dbReference type="PATRIC" id="fig|1265861.3.peg.1219"/>
<dbReference type="RefSeq" id="WP_035314357.1">
    <property type="nucleotide sequence ID" value="NZ_AODH01000022.1"/>
</dbReference>
<feature type="transmembrane region" description="Helical" evidence="1">
    <location>
        <begin position="28"/>
        <end position="46"/>
    </location>
</feature>
<feature type="transmembrane region" description="Helical" evidence="1">
    <location>
        <begin position="53"/>
        <end position="73"/>
    </location>
</feature>
<dbReference type="STRING" id="1265861.BCAMP_06160"/>
<keyword evidence="3" id="KW-1185">Reference proteome</keyword>
<dbReference type="InterPro" id="IPR007165">
    <property type="entry name" value="Phage_holin_4_2"/>
</dbReference>
<dbReference type="PANTHER" id="PTHR37309:SF1">
    <property type="entry name" value="SLR0284 PROTEIN"/>
    <property type="match status" value="1"/>
</dbReference>
<comment type="caution">
    <text evidence="2">The sequence shown here is derived from an EMBL/GenBank/DDBJ whole genome shotgun (WGS) entry which is preliminary data.</text>
</comment>
<dbReference type="OrthoDB" id="7205479at2"/>
<sequence>MKFISGVLINAVLFIAIAGFTQSFHVASIWVALGASFVLAVLNVLLKPILLILTLPINFLTLGLFTFIINAFLLQLTSKIIGGDVFAIASFSVAILIAIVMTLVNMIVGSALKKQG</sequence>
<dbReference type="Pfam" id="PF04020">
    <property type="entry name" value="Phage_holin_4_2"/>
    <property type="match status" value="1"/>
</dbReference>
<evidence type="ECO:0000313" key="3">
    <source>
        <dbReference type="Proteomes" id="UP000019243"/>
    </source>
</evidence>